<feature type="transmembrane region" description="Helical" evidence="1">
    <location>
        <begin position="47"/>
        <end position="66"/>
    </location>
</feature>
<evidence type="ECO:0000256" key="1">
    <source>
        <dbReference type="SAM" id="Phobius"/>
    </source>
</evidence>
<reference evidence="2" key="1">
    <citation type="journal article" date="2014" name="Int. J. Syst. Evol. Microbiol.">
        <title>Complete genome sequence of Corynebacterium casei LMG S-19264T (=DSM 44701T), isolated from a smear-ripened cheese.</title>
        <authorList>
            <consortium name="US DOE Joint Genome Institute (JGI-PGF)"/>
            <person name="Walter F."/>
            <person name="Albersmeier A."/>
            <person name="Kalinowski J."/>
            <person name="Ruckert C."/>
        </authorList>
    </citation>
    <scope>NUCLEOTIDE SEQUENCE</scope>
    <source>
        <strain evidence="2">JCM 4125</strain>
    </source>
</reference>
<gene>
    <name evidence="2" type="ORF">GCM10010226_44670</name>
</gene>
<keyword evidence="1" id="KW-0812">Transmembrane</keyword>
<protein>
    <submittedName>
        <fullName evidence="2">Uncharacterized protein</fullName>
    </submittedName>
</protein>
<keyword evidence="3" id="KW-1185">Reference proteome</keyword>
<dbReference type="AlphaFoldDB" id="A0A918LX00"/>
<comment type="caution">
    <text evidence="2">The sequence shown here is derived from an EMBL/GenBank/DDBJ whole genome shotgun (WGS) entry which is preliminary data.</text>
</comment>
<reference evidence="2" key="2">
    <citation type="submission" date="2020-09" db="EMBL/GenBank/DDBJ databases">
        <authorList>
            <person name="Sun Q."/>
            <person name="Ohkuma M."/>
        </authorList>
    </citation>
    <scope>NUCLEOTIDE SEQUENCE</scope>
    <source>
        <strain evidence="2">JCM 4125</strain>
    </source>
</reference>
<organism evidence="2 3">
    <name type="scientific">Streptomyces phaeofaciens</name>
    <dbReference type="NCBI Taxonomy" id="68254"/>
    <lineage>
        <taxon>Bacteria</taxon>
        <taxon>Bacillati</taxon>
        <taxon>Actinomycetota</taxon>
        <taxon>Actinomycetes</taxon>
        <taxon>Kitasatosporales</taxon>
        <taxon>Streptomycetaceae</taxon>
        <taxon>Streptomyces</taxon>
    </lineage>
</organism>
<dbReference type="EMBL" id="BMSA01000013">
    <property type="protein sequence ID" value="GGT62004.1"/>
    <property type="molecule type" value="Genomic_DNA"/>
</dbReference>
<evidence type="ECO:0000313" key="3">
    <source>
        <dbReference type="Proteomes" id="UP000646776"/>
    </source>
</evidence>
<evidence type="ECO:0000313" key="2">
    <source>
        <dbReference type="EMBL" id="GGT62004.1"/>
    </source>
</evidence>
<keyword evidence="1" id="KW-1133">Transmembrane helix</keyword>
<proteinExistence type="predicted"/>
<feature type="transmembrane region" description="Helical" evidence="1">
    <location>
        <begin position="17"/>
        <end position="40"/>
    </location>
</feature>
<name>A0A918LX00_9ACTN</name>
<sequence length="122" mass="13585">MTTGTERRLPGGWIQRVAWTALVWGSLGLLIWVPFLYVAIRRGLASDWVAFAAFALYECITLPWALTSTEEDGDAFMGVAVVVTLLVATWLLLLAAFDKKVRPMQPVAYGQSPYQQGYPYGR</sequence>
<dbReference type="Proteomes" id="UP000646776">
    <property type="component" value="Unassembled WGS sequence"/>
</dbReference>
<accession>A0A918LX00</accession>
<keyword evidence="1" id="KW-0472">Membrane</keyword>
<feature type="transmembrane region" description="Helical" evidence="1">
    <location>
        <begin position="78"/>
        <end position="97"/>
    </location>
</feature>